<dbReference type="InterPro" id="IPR000719">
    <property type="entry name" value="Prot_kinase_dom"/>
</dbReference>
<feature type="binding site" evidence="7">
    <location>
        <position position="183"/>
    </location>
    <ligand>
        <name>ATP</name>
        <dbReference type="ChEBI" id="CHEBI:30616"/>
    </ligand>
</feature>
<keyword evidence="1" id="KW-0808">Transferase</keyword>
<dbReference type="Pfam" id="PF00069">
    <property type="entry name" value="Pkinase"/>
    <property type="match status" value="1"/>
</dbReference>
<sequence length="437" mass="48950">MSAPPLLRPPGSKNKNLRSPKLRLPTLSVNAPPTIATDFKNQSIYQSQECQSSSSLLSSATSKLQHLDISDRSSSHIQTPSTATSDASLGVFSAEIIAEVEKDSETESSTPCIIVNKYVDDIRKDESTLLPSRHKDVEELDEDEWKIIFKKGEIIELGVLGEGIGGSVTKCKLKNGNRVFALKQIISDTSEETQKQIVRELRFNKSCKSPYIVKYYGMFLNELNASICISMEYMGGKSLDAIYKRIKLRGGIIGEKILGKIAESVLRGLSYLHENRIIHRDIKPQNILLDEKGNIKLCDFGVSGVVVNSLATTFTGTSYYMAPERIQGNSYSVASDVWSLGLTLLEVSMGRFPLNIDQHGSSPIEILSLIMEFEPTFDDTDVRWSESFKSFINYCLKKNQDERPSPRQMLNHPWVVGQSKKTVNMEKFITKCWENET</sequence>
<dbReference type="PANTHER" id="PTHR48013">
    <property type="entry name" value="DUAL SPECIFICITY MITOGEN-ACTIVATED PROTEIN KINASE KINASE 5-RELATED"/>
    <property type="match status" value="1"/>
</dbReference>
<evidence type="ECO:0000313" key="12">
    <source>
        <dbReference type="Proteomes" id="UP000769528"/>
    </source>
</evidence>
<keyword evidence="4 7" id="KW-0067">ATP-binding</keyword>
<proteinExistence type="inferred from homology"/>
<feature type="region of interest" description="Disordered" evidence="9">
    <location>
        <begin position="1"/>
        <end position="29"/>
    </location>
</feature>
<dbReference type="EC" id="2.7.12.2" evidence="6"/>
<gene>
    <name evidence="11" type="ORF">WICMUC_003756</name>
</gene>
<dbReference type="AlphaFoldDB" id="A0A9P8TCJ6"/>
<dbReference type="PROSITE" id="PS00108">
    <property type="entry name" value="PROTEIN_KINASE_ST"/>
    <property type="match status" value="1"/>
</dbReference>
<evidence type="ECO:0000259" key="10">
    <source>
        <dbReference type="PROSITE" id="PS50011"/>
    </source>
</evidence>
<name>A0A9P8TCJ6_9ASCO</name>
<keyword evidence="2 7" id="KW-0547">Nucleotide-binding</keyword>
<reference evidence="11" key="1">
    <citation type="journal article" date="2021" name="Open Biol.">
        <title>Shared evolutionary footprints suggest mitochondrial oxidative damage underlies multiple complex I losses in fungi.</title>
        <authorList>
            <person name="Schikora-Tamarit M.A."/>
            <person name="Marcet-Houben M."/>
            <person name="Nosek J."/>
            <person name="Gabaldon T."/>
        </authorList>
    </citation>
    <scope>NUCLEOTIDE SEQUENCE</scope>
    <source>
        <strain evidence="11">CBS6341</strain>
    </source>
</reference>
<reference evidence="11" key="2">
    <citation type="submission" date="2021-01" db="EMBL/GenBank/DDBJ databases">
        <authorList>
            <person name="Schikora-Tamarit M.A."/>
        </authorList>
    </citation>
    <scope>NUCLEOTIDE SEQUENCE</scope>
    <source>
        <strain evidence="11">CBS6341</strain>
    </source>
</reference>
<evidence type="ECO:0000313" key="11">
    <source>
        <dbReference type="EMBL" id="KAH3673296.1"/>
    </source>
</evidence>
<evidence type="ECO:0000256" key="6">
    <source>
        <dbReference type="ARBA" id="ARBA00038999"/>
    </source>
</evidence>
<dbReference type="GO" id="GO:0004674">
    <property type="term" value="F:protein serine/threonine kinase activity"/>
    <property type="evidence" value="ECO:0007669"/>
    <property type="project" value="UniProtKB-KW"/>
</dbReference>
<dbReference type="Gene3D" id="3.30.200.20">
    <property type="entry name" value="Phosphorylase Kinase, domain 1"/>
    <property type="match status" value="1"/>
</dbReference>
<evidence type="ECO:0000256" key="3">
    <source>
        <dbReference type="ARBA" id="ARBA00022777"/>
    </source>
</evidence>
<evidence type="ECO:0000256" key="5">
    <source>
        <dbReference type="ARBA" id="ARBA00038035"/>
    </source>
</evidence>
<dbReference type="InterPro" id="IPR008271">
    <property type="entry name" value="Ser/Thr_kinase_AS"/>
</dbReference>
<evidence type="ECO:0000256" key="7">
    <source>
        <dbReference type="PROSITE-ProRule" id="PRU10141"/>
    </source>
</evidence>
<evidence type="ECO:0000256" key="4">
    <source>
        <dbReference type="ARBA" id="ARBA00022840"/>
    </source>
</evidence>
<keyword evidence="3" id="KW-0418">Kinase</keyword>
<dbReference type="Proteomes" id="UP000769528">
    <property type="component" value="Unassembled WGS sequence"/>
</dbReference>
<dbReference type="FunFam" id="1.10.510.10:FF:000263">
    <property type="entry name" value="MAP kinase skh1/pek1"/>
    <property type="match status" value="1"/>
</dbReference>
<dbReference type="SUPFAM" id="SSF56112">
    <property type="entry name" value="Protein kinase-like (PK-like)"/>
    <property type="match status" value="1"/>
</dbReference>
<feature type="domain" description="Protein kinase" evidence="10">
    <location>
        <begin position="154"/>
        <end position="415"/>
    </location>
</feature>
<dbReference type="OrthoDB" id="10252354at2759"/>
<dbReference type="PROSITE" id="PS00107">
    <property type="entry name" value="PROTEIN_KINASE_ATP"/>
    <property type="match status" value="1"/>
</dbReference>
<dbReference type="GO" id="GO:0000196">
    <property type="term" value="P:cell integrity MAPK cascade"/>
    <property type="evidence" value="ECO:0007669"/>
    <property type="project" value="TreeGrafter"/>
</dbReference>
<evidence type="ECO:0000256" key="2">
    <source>
        <dbReference type="ARBA" id="ARBA00022741"/>
    </source>
</evidence>
<dbReference type="InterPro" id="IPR011009">
    <property type="entry name" value="Kinase-like_dom_sf"/>
</dbReference>
<evidence type="ECO:0000256" key="1">
    <source>
        <dbReference type="ARBA" id="ARBA00022679"/>
    </source>
</evidence>
<dbReference type="EMBL" id="JAEUBF010001028">
    <property type="protein sequence ID" value="KAH3673296.1"/>
    <property type="molecule type" value="Genomic_DNA"/>
</dbReference>
<organism evidence="11 12">
    <name type="scientific">Wickerhamomyces mucosus</name>
    <dbReference type="NCBI Taxonomy" id="1378264"/>
    <lineage>
        <taxon>Eukaryota</taxon>
        <taxon>Fungi</taxon>
        <taxon>Dikarya</taxon>
        <taxon>Ascomycota</taxon>
        <taxon>Saccharomycotina</taxon>
        <taxon>Saccharomycetes</taxon>
        <taxon>Phaffomycetales</taxon>
        <taxon>Wickerhamomycetaceae</taxon>
        <taxon>Wickerhamomyces</taxon>
    </lineage>
</organism>
<dbReference type="GO" id="GO:0004708">
    <property type="term" value="F:MAP kinase kinase activity"/>
    <property type="evidence" value="ECO:0007669"/>
    <property type="project" value="UniProtKB-EC"/>
</dbReference>
<dbReference type="GO" id="GO:0005524">
    <property type="term" value="F:ATP binding"/>
    <property type="evidence" value="ECO:0007669"/>
    <property type="project" value="UniProtKB-UniRule"/>
</dbReference>
<evidence type="ECO:0000256" key="9">
    <source>
        <dbReference type="SAM" id="MobiDB-lite"/>
    </source>
</evidence>
<dbReference type="PROSITE" id="PS50011">
    <property type="entry name" value="PROTEIN_KINASE_DOM"/>
    <property type="match status" value="1"/>
</dbReference>
<keyword evidence="12" id="KW-1185">Reference proteome</keyword>
<dbReference type="InterPro" id="IPR017441">
    <property type="entry name" value="Protein_kinase_ATP_BS"/>
</dbReference>
<dbReference type="PANTHER" id="PTHR48013:SF6">
    <property type="entry name" value="MAP KINASE KINASE MKK1_SSP32-RELATED"/>
    <property type="match status" value="1"/>
</dbReference>
<evidence type="ECO:0000256" key="8">
    <source>
        <dbReference type="RuleBase" id="RU000304"/>
    </source>
</evidence>
<comment type="similarity">
    <text evidence="5">Belongs to the protein kinase superfamily. STE Ser/Thr protein kinase family. MAP kinase kinase subfamily.</text>
</comment>
<protein>
    <recommendedName>
        <fullName evidence="6">mitogen-activated protein kinase kinase</fullName>
        <ecNumber evidence="6">2.7.12.2</ecNumber>
    </recommendedName>
</protein>
<accession>A0A9P8TCJ6</accession>
<comment type="caution">
    <text evidence="11">The sequence shown here is derived from an EMBL/GenBank/DDBJ whole genome shotgun (WGS) entry which is preliminary data.</text>
</comment>
<dbReference type="Gene3D" id="1.10.510.10">
    <property type="entry name" value="Transferase(Phosphotransferase) domain 1"/>
    <property type="match status" value="1"/>
</dbReference>
<dbReference type="GO" id="GO:0060237">
    <property type="term" value="P:regulation of fungal-type cell wall organization"/>
    <property type="evidence" value="ECO:0007669"/>
    <property type="project" value="TreeGrafter"/>
</dbReference>
<dbReference type="SMART" id="SM00220">
    <property type="entry name" value="S_TKc"/>
    <property type="match status" value="1"/>
</dbReference>
<keyword evidence="8" id="KW-0723">Serine/threonine-protein kinase</keyword>